<dbReference type="AlphaFoldDB" id="A0A6J7IVR2"/>
<name>A0A6J7IVR2_9ZZZZ</name>
<evidence type="ECO:0000313" key="1">
    <source>
        <dbReference type="EMBL" id="CAB4934402.1"/>
    </source>
</evidence>
<dbReference type="EMBL" id="CAFBMQ010000424">
    <property type="protein sequence ID" value="CAB4934402.1"/>
    <property type="molecule type" value="Genomic_DNA"/>
</dbReference>
<accession>A0A6J7IVR2</accession>
<proteinExistence type="predicted"/>
<sequence length="50" mass="5553">MASSSDQSTMSIFSPCSSLITLRTRWPIGPMQEPFAFSPGTEVRTAIFER</sequence>
<reference evidence="1" key="1">
    <citation type="submission" date="2020-05" db="EMBL/GenBank/DDBJ databases">
        <authorList>
            <person name="Chiriac C."/>
            <person name="Salcher M."/>
            <person name="Ghai R."/>
            <person name="Kavagutti S V."/>
        </authorList>
    </citation>
    <scope>NUCLEOTIDE SEQUENCE</scope>
</reference>
<gene>
    <name evidence="1" type="ORF">UFOPK3609_02117</name>
</gene>
<organism evidence="1">
    <name type="scientific">freshwater metagenome</name>
    <dbReference type="NCBI Taxonomy" id="449393"/>
    <lineage>
        <taxon>unclassified sequences</taxon>
        <taxon>metagenomes</taxon>
        <taxon>ecological metagenomes</taxon>
    </lineage>
</organism>
<protein>
    <submittedName>
        <fullName evidence="1">Unannotated protein</fullName>
    </submittedName>
</protein>